<evidence type="ECO:0000313" key="7">
    <source>
        <dbReference type="EMBL" id="KAF1926914.1"/>
    </source>
</evidence>
<reference evidence="7" key="1">
    <citation type="journal article" date="2020" name="Stud. Mycol.">
        <title>101 Dothideomycetes genomes: a test case for predicting lifestyles and emergence of pathogens.</title>
        <authorList>
            <person name="Haridas S."/>
            <person name="Albert R."/>
            <person name="Binder M."/>
            <person name="Bloem J."/>
            <person name="Labutti K."/>
            <person name="Salamov A."/>
            <person name="Andreopoulos B."/>
            <person name="Baker S."/>
            <person name="Barry K."/>
            <person name="Bills G."/>
            <person name="Bluhm B."/>
            <person name="Cannon C."/>
            <person name="Castanera R."/>
            <person name="Culley D."/>
            <person name="Daum C."/>
            <person name="Ezra D."/>
            <person name="Gonzalez J."/>
            <person name="Henrissat B."/>
            <person name="Kuo A."/>
            <person name="Liang C."/>
            <person name="Lipzen A."/>
            <person name="Lutzoni F."/>
            <person name="Magnuson J."/>
            <person name="Mondo S."/>
            <person name="Nolan M."/>
            <person name="Ohm R."/>
            <person name="Pangilinan J."/>
            <person name="Park H.-J."/>
            <person name="Ramirez L."/>
            <person name="Alfaro M."/>
            <person name="Sun H."/>
            <person name="Tritt A."/>
            <person name="Yoshinaga Y."/>
            <person name="Zwiers L.-H."/>
            <person name="Turgeon B."/>
            <person name="Goodwin S."/>
            <person name="Spatafora J."/>
            <person name="Crous P."/>
            <person name="Grigoriev I."/>
        </authorList>
    </citation>
    <scope>NUCLEOTIDE SEQUENCE</scope>
    <source>
        <strain evidence="7">CBS 183.55</strain>
    </source>
</reference>
<dbReference type="PROSITE" id="PS51375">
    <property type="entry name" value="PPR"/>
    <property type="match status" value="2"/>
</dbReference>
<evidence type="ECO:0000256" key="3">
    <source>
        <dbReference type="ARBA" id="ARBA00044493"/>
    </source>
</evidence>
<dbReference type="EMBL" id="ML978974">
    <property type="protein sequence ID" value="KAF1926914.1"/>
    <property type="molecule type" value="Genomic_DNA"/>
</dbReference>
<keyword evidence="2" id="KW-0677">Repeat</keyword>
<feature type="repeat" description="PPR" evidence="5">
    <location>
        <begin position="524"/>
        <end position="558"/>
    </location>
</feature>
<evidence type="ECO:0000259" key="6">
    <source>
        <dbReference type="Pfam" id="PF23276"/>
    </source>
</evidence>
<gene>
    <name evidence="7" type="ORF">M421DRAFT_422156</name>
</gene>
<dbReference type="Pfam" id="PF23276">
    <property type="entry name" value="TPR_24"/>
    <property type="match status" value="1"/>
</dbReference>
<protein>
    <recommendedName>
        <fullName evidence="6">Pentatricopeptide repeat-containing protein-mitochondrial domain-containing protein</fullName>
    </recommendedName>
</protein>
<dbReference type="AlphaFoldDB" id="A0A6A5RIW3"/>
<accession>A0A6A5RIW3</accession>
<dbReference type="Gene3D" id="1.25.40.10">
    <property type="entry name" value="Tetratricopeptide repeat domain"/>
    <property type="match status" value="3"/>
</dbReference>
<comment type="function">
    <text evidence="3">Regulates mitochondrial small subunit maturation by controlling 15S rRNA 5'-end processing. Localizes to the 5' precursor of the 15S rRNA in a position that is subsequently occupied by mS47 in the mature yeast mtSSU. Uses structure and sequence-specific RNA recognition, binding to a single-stranded region of the precursor and specifically recognizing bases -6 to -1. The exchange of Ccm1 for mS47 is coupled to the irreversible removal of precursor rRNA that is accompanied by conformational changes of the mitoribosomal proteins uS5m and mS26. These conformational changes signal completion of 5'-end rRNA processing through protection of the mature 5'-end of the 15S rRNA and stabilization of mS47. The removal of the 5' precursor together with the dissociation of Ccm1 may be catalyzed by the 5'-3' exoribonuclease Pet127. Involved in the specific removal of group I introns in mitochondrial encoded transcripts.</text>
</comment>
<proteinExistence type="inferred from homology"/>
<comment type="subunit">
    <text evidence="4">Binds to mitochondrial small subunit 15S rRNA.</text>
</comment>
<dbReference type="PANTHER" id="PTHR47447:SF17">
    <property type="entry name" value="OS12G0638900 PROTEIN"/>
    <property type="match status" value="1"/>
</dbReference>
<dbReference type="Pfam" id="PF13812">
    <property type="entry name" value="PPR_3"/>
    <property type="match status" value="1"/>
</dbReference>
<dbReference type="InterPro" id="IPR002885">
    <property type="entry name" value="PPR_rpt"/>
</dbReference>
<dbReference type="OrthoDB" id="747253at2759"/>
<evidence type="ECO:0000256" key="5">
    <source>
        <dbReference type="PROSITE-ProRule" id="PRU00708"/>
    </source>
</evidence>
<organism evidence="7 8">
    <name type="scientific">Didymella exigua CBS 183.55</name>
    <dbReference type="NCBI Taxonomy" id="1150837"/>
    <lineage>
        <taxon>Eukaryota</taxon>
        <taxon>Fungi</taxon>
        <taxon>Dikarya</taxon>
        <taxon>Ascomycota</taxon>
        <taxon>Pezizomycotina</taxon>
        <taxon>Dothideomycetes</taxon>
        <taxon>Pleosporomycetidae</taxon>
        <taxon>Pleosporales</taxon>
        <taxon>Pleosporineae</taxon>
        <taxon>Didymellaceae</taxon>
        <taxon>Didymella</taxon>
    </lineage>
</organism>
<evidence type="ECO:0000256" key="2">
    <source>
        <dbReference type="ARBA" id="ARBA00022737"/>
    </source>
</evidence>
<evidence type="ECO:0000313" key="8">
    <source>
        <dbReference type="Proteomes" id="UP000800082"/>
    </source>
</evidence>
<sequence>MPPRPFVNDALWRCLCPGFPPHATAAHLARAAAPTADSFVSKRSSRLQCQRSYSAAAQVSPFFAQPHVPPPGTRSQFAMQPRNAKEKTPLVHLPTHTLYEDVRHAGAKGSFDEVMRICRVLIQDRGQRPDPAMYAAILHSLTSSTDGTAGKVRSVLEEMGFWSDKAAAEGVETVELDVRGCENVLQALAVHPDYLLRAEVLEYMREKWFALSDRAQCFVVAGLLRERLFEQALDMLEDMCRKEARVDEWLWSEAMWLLLEFGEVEEAFYVLGLKASVSDAATAGAACGVKLSHALWSALLDAAAHQQLHDAARTVWTTQVQPGYLNPPTGTCVSVLSVAARHGDVHLATDVFRVLTARETVFTTHHYELLIATYLKADALSDALAVMLIMTDANLKVDAGTCHPLYSYLVHAPAPRPTKTLSASGSETEEQLSMPVHAFTLLQSLEAQGRKIPTAAANCCIQASIALDALPDALSMYKALHTVCATGPNTSTFNLLFRGCAQSARKELAMHLATEMMALNLQPDRITYDRLILVCEQTGHLDDAVNYFEEMRGMGLRPRRGTYERLMNALVDRDDERCVAVLRDYRESGEVVSRVEQRVRRRFVVGDV</sequence>
<comment type="similarity">
    <text evidence="1">Belongs to the CCM1 family.</text>
</comment>
<evidence type="ECO:0000256" key="1">
    <source>
        <dbReference type="ARBA" id="ARBA00006192"/>
    </source>
</evidence>
<feature type="domain" description="Pentatricopeptide repeat-containing protein-mitochondrial" evidence="6">
    <location>
        <begin position="330"/>
        <end position="479"/>
    </location>
</feature>
<name>A0A6A5RIW3_9PLEO</name>
<keyword evidence="8" id="KW-1185">Reference proteome</keyword>
<evidence type="ECO:0000256" key="4">
    <source>
        <dbReference type="ARBA" id="ARBA00044511"/>
    </source>
</evidence>
<dbReference type="GeneID" id="54350743"/>
<feature type="repeat" description="PPR" evidence="5">
    <location>
        <begin position="489"/>
        <end position="523"/>
    </location>
</feature>
<dbReference type="InterPro" id="IPR057027">
    <property type="entry name" value="TPR_mt"/>
</dbReference>
<dbReference type="RefSeq" id="XP_033447166.1">
    <property type="nucleotide sequence ID" value="XM_033593075.1"/>
</dbReference>
<dbReference type="PANTHER" id="PTHR47447">
    <property type="entry name" value="OS03G0856100 PROTEIN"/>
    <property type="match status" value="1"/>
</dbReference>
<dbReference type="Proteomes" id="UP000800082">
    <property type="component" value="Unassembled WGS sequence"/>
</dbReference>
<dbReference type="InterPro" id="IPR011990">
    <property type="entry name" value="TPR-like_helical_dom_sf"/>
</dbReference>